<dbReference type="GO" id="GO:0016887">
    <property type="term" value="F:ATP hydrolysis activity"/>
    <property type="evidence" value="ECO:0007669"/>
    <property type="project" value="InterPro"/>
</dbReference>
<dbReference type="Pfam" id="PF00004">
    <property type="entry name" value="AAA"/>
    <property type="match status" value="1"/>
</dbReference>
<accession>A0A921JFH2</accession>
<proteinExistence type="inferred from homology"/>
<evidence type="ECO:0000256" key="2">
    <source>
        <dbReference type="ARBA" id="ARBA00022737"/>
    </source>
</evidence>
<dbReference type="GO" id="GO:0034605">
    <property type="term" value="P:cellular response to heat"/>
    <property type="evidence" value="ECO:0007669"/>
    <property type="project" value="TreeGrafter"/>
</dbReference>
<dbReference type="GO" id="GO:0005737">
    <property type="term" value="C:cytoplasm"/>
    <property type="evidence" value="ECO:0007669"/>
    <property type="project" value="TreeGrafter"/>
</dbReference>
<dbReference type="EMBL" id="DYYG01000041">
    <property type="protein sequence ID" value="HJE24801.1"/>
    <property type="molecule type" value="Genomic_DNA"/>
</dbReference>
<dbReference type="SUPFAM" id="SSF81923">
    <property type="entry name" value="Double Clp-N motif"/>
    <property type="match status" value="1"/>
</dbReference>
<comment type="caution">
    <text evidence="7">The sequence shown here is derived from an EMBL/GenBank/DDBJ whole genome shotgun (WGS) entry which is preliminary data.</text>
</comment>
<dbReference type="PANTHER" id="PTHR11638:SF18">
    <property type="entry name" value="HEAT SHOCK PROTEIN 104"/>
    <property type="match status" value="1"/>
</dbReference>
<protein>
    <submittedName>
        <fullName evidence="7">AAA family ATPase</fullName>
    </submittedName>
</protein>
<evidence type="ECO:0000313" key="8">
    <source>
        <dbReference type="Proteomes" id="UP000742631"/>
    </source>
</evidence>
<dbReference type="SUPFAM" id="SSF52540">
    <property type="entry name" value="P-loop containing nucleoside triphosphate hydrolases"/>
    <property type="match status" value="1"/>
</dbReference>
<reference evidence="7" key="2">
    <citation type="submission" date="2021-09" db="EMBL/GenBank/DDBJ databases">
        <authorList>
            <person name="Gilroy R."/>
        </authorList>
    </citation>
    <scope>NUCLEOTIDE SEQUENCE</scope>
    <source>
        <strain evidence="7">316</strain>
    </source>
</reference>
<keyword evidence="2 5" id="KW-0677">Repeat</keyword>
<keyword evidence="4" id="KW-0067">ATP-binding</keyword>
<dbReference type="CDD" id="cd00009">
    <property type="entry name" value="AAA"/>
    <property type="match status" value="1"/>
</dbReference>
<dbReference type="InterPro" id="IPR027417">
    <property type="entry name" value="P-loop_NTPase"/>
</dbReference>
<dbReference type="Gene3D" id="1.10.1780.10">
    <property type="entry name" value="Clp, N-terminal domain"/>
    <property type="match status" value="1"/>
</dbReference>
<feature type="domain" description="Clp R" evidence="6">
    <location>
        <begin position="3"/>
        <end position="147"/>
    </location>
</feature>
<evidence type="ECO:0000256" key="1">
    <source>
        <dbReference type="ARBA" id="ARBA00008675"/>
    </source>
</evidence>
<dbReference type="GO" id="GO:0005524">
    <property type="term" value="F:ATP binding"/>
    <property type="evidence" value="ECO:0007669"/>
    <property type="project" value="UniProtKB-KW"/>
</dbReference>
<name>A0A921JFH2_9HYPH</name>
<gene>
    <name evidence="7" type="ORF">K8W01_14190</name>
</gene>
<evidence type="ECO:0000259" key="6">
    <source>
        <dbReference type="PROSITE" id="PS51903"/>
    </source>
</evidence>
<dbReference type="InterPro" id="IPR036628">
    <property type="entry name" value="Clp_N_dom_sf"/>
</dbReference>
<dbReference type="Pfam" id="PF02861">
    <property type="entry name" value="Clp_N"/>
    <property type="match status" value="1"/>
</dbReference>
<evidence type="ECO:0000256" key="5">
    <source>
        <dbReference type="PROSITE-ProRule" id="PRU01251"/>
    </source>
</evidence>
<dbReference type="Proteomes" id="UP000742631">
    <property type="component" value="Unassembled WGS sequence"/>
</dbReference>
<dbReference type="PANTHER" id="PTHR11638">
    <property type="entry name" value="ATP-DEPENDENT CLP PROTEASE"/>
    <property type="match status" value="1"/>
</dbReference>
<dbReference type="AlphaFoldDB" id="A0A921JFH2"/>
<dbReference type="Gene3D" id="3.40.50.300">
    <property type="entry name" value="P-loop containing nucleotide triphosphate hydrolases"/>
    <property type="match status" value="1"/>
</dbReference>
<feature type="non-terminal residue" evidence="7">
    <location>
        <position position="300"/>
    </location>
</feature>
<dbReference type="PROSITE" id="PS51903">
    <property type="entry name" value="CLP_R"/>
    <property type="match status" value="1"/>
</dbReference>
<dbReference type="InterPro" id="IPR003959">
    <property type="entry name" value="ATPase_AAA_core"/>
</dbReference>
<organism evidence="7 8">
    <name type="scientific">Methylorubrum populi</name>
    <dbReference type="NCBI Taxonomy" id="223967"/>
    <lineage>
        <taxon>Bacteria</taxon>
        <taxon>Pseudomonadati</taxon>
        <taxon>Pseudomonadota</taxon>
        <taxon>Alphaproteobacteria</taxon>
        <taxon>Hyphomicrobiales</taxon>
        <taxon>Methylobacteriaceae</taxon>
        <taxon>Methylorubrum</taxon>
    </lineage>
</organism>
<reference evidence="7" key="1">
    <citation type="journal article" date="2021" name="PeerJ">
        <title>Extensive microbial diversity within the chicken gut microbiome revealed by metagenomics and culture.</title>
        <authorList>
            <person name="Gilroy R."/>
            <person name="Ravi A."/>
            <person name="Getino M."/>
            <person name="Pursley I."/>
            <person name="Horton D.L."/>
            <person name="Alikhan N.F."/>
            <person name="Baker D."/>
            <person name="Gharbi K."/>
            <person name="Hall N."/>
            <person name="Watson M."/>
            <person name="Adriaenssens E.M."/>
            <person name="Foster-Nyarko E."/>
            <person name="Jarju S."/>
            <person name="Secka A."/>
            <person name="Antonio M."/>
            <person name="Oren A."/>
            <person name="Chaudhuri R.R."/>
            <person name="La Ragione R."/>
            <person name="Hildebrand F."/>
            <person name="Pallen M.J."/>
        </authorList>
    </citation>
    <scope>NUCLEOTIDE SEQUENCE</scope>
    <source>
        <strain evidence="7">316</strain>
    </source>
</reference>
<dbReference type="InterPro" id="IPR004176">
    <property type="entry name" value="Clp_R_N"/>
</dbReference>
<comment type="similarity">
    <text evidence="1">Belongs to the ClpA/ClpB family.</text>
</comment>
<evidence type="ECO:0000313" key="7">
    <source>
        <dbReference type="EMBL" id="HJE24801.1"/>
    </source>
</evidence>
<dbReference type="InterPro" id="IPR050130">
    <property type="entry name" value="ClpA_ClpB"/>
</dbReference>
<sequence length="300" mass="32282">MNFEKYTERARGFVQAAQNLAVREGNPQLAPGHLLKVLLDDPEGLCAGLIDRAGGQSRVAHAQIEQWLAKQPKVSGNSAQPQATRELVRLFDTAEQAAEKAGDSYVTVERLLLAFAVEKESEAGRILTAAGVTAASLNGAINALRKGRTADNASAENAYDALKKYARDLTEAAREGKLDPVIGRDEEIRRTIQVLSRRTKNNPVLIGEPGVGKTAIVEGLALRIVNGDVPESLRDKTVMALDMGSLIAGAKYRGEFEERLKAVLEEVKNSDGRIILFIDELHTIVGAGKTDGAMDAGNML</sequence>
<evidence type="ECO:0000256" key="4">
    <source>
        <dbReference type="ARBA" id="ARBA00022840"/>
    </source>
</evidence>
<keyword evidence="3" id="KW-0547">Nucleotide-binding</keyword>
<evidence type="ECO:0000256" key="3">
    <source>
        <dbReference type="ARBA" id="ARBA00022741"/>
    </source>
</evidence>